<dbReference type="RefSeq" id="WP_086283111.1">
    <property type="nucleotide sequence ID" value="NZ_NGMO01000001.1"/>
</dbReference>
<gene>
    <name evidence="2" type="ORF">A5844_000092</name>
</gene>
<proteinExistence type="predicted"/>
<dbReference type="Pfam" id="PF05043">
    <property type="entry name" value="Mga"/>
    <property type="match status" value="1"/>
</dbReference>
<sequence length="514" mass="60972">MQTQEAIKKFLLKKKSVTKLEIFLFLTEHQFFITTRYLADHFAMSESNLILYIQELEQDFLSLNLAELSIINQKKFLKLEIDQADIAKCYYQLFGKYCLESTNFQIITALLEHNANSIVSISQQTNYSASYLYTKMKSINQFLALYGISFKFSSRGKKIITGTELQIQYCFLDVYWTIFANTTLPYGEEEKMTIDFTLNTYFKKDLLESMNGGMTDKLYLILKICHYNFPMTSLENVQKELSQFQYIHRLVDPDVDILNSQLPLCYEQRILINVLARLTISQLDSNERSIQHYQELLKASFPYLLYSKKLVEEFSHYFQLDIPKKQKILYSLSFAIIQLHNTFLDSEQPNTPLPTVMFYQEQENYLKLENAIARFYQEFKSQYWDYLPNFLEKENTQWIIEELFHLYDSFKKQPTIVIGINYTKDFYISKDLMNKIQQIFSTESIVIQRYYMEECHIVISDSPLDHLPSHIKKIYLLKGLIQPNDWKKIITQLALCIFEIKQTNDYLDIFVPTE</sequence>
<evidence type="ECO:0000313" key="2">
    <source>
        <dbReference type="EMBL" id="OTP11878.1"/>
    </source>
</evidence>
<dbReference type="Proteomes" id="UP000194933">
    <property type="component" value="Unassembled WGS sequence"/>
</dbReference>
<accession>A0A2C9XPV8</accession>
<protein>
    <recommendedName>
        <fullName evidence="1">Mga helix-turn-helix domain-containing protein</fullName>
    </recommendedName>
</protein>
<feature type="domain" description="Mga helix-turn-helix" evidence="1">
    <location>
        <begin position="99"/>
        <end position="175"/>
    </location>
</feature>
<comment type="caution">
    <text evidence="2">The sequence shown here is derived from an EMBL/GenBank/DDBJ whole genome shotgun (WGS) entry which is preliminary data.</text>
</comment>
<evidence type="ECO:0000313" key="3">
    <source>
        <dbReference type="Proteomes" id="UP000194933"/>
    </source>
</evidence>
<keyword evidence="3" id="KW-1185">Reference proteome</keyword>
<organism evidence="2 3">
    <name type="scientific">Candidatus Enterococcus wittei</name>
    <dbReference type="NCBI Taxonomy" id="1987383"/>
    <lineage>
        <taxon>Bacteria</taxon>
        <taxon>Bacillati</taxon>
        <taxon>Bacillota</taxon>
        <taxon>Bacilli</taxon>
        <taxon>Lactobacillales</taxon>
        <taxon>Enterococcaceae</taxon>
        <taxon>Enterococcus</taxon>
    </lineage>
</organism>
<name>A0A2C9XPV8_9ENTE</name>
<dbReference type="STRING" id="1987383.A5844_000092"/>
<evidence type="ECO:0000259" key="1">
    <source>
        <dbReference type="Pfam" id="PF05043"/>
    </source>
</evidence>
<dbReference type="EMBL" id="NGMO01000001">
    <property type="protein sequence ID" value="OTP11878.1"/>
    <property type="molecule type" value="Genomic_DNA"/>
</dbReference>
<reference evidence="2 3" key="1">
    <citation type="submission" date="2017-05" db="EMBL/GenBank/DDBJ databases">
        <title>The Genome Sequence of Enterococcus sp. 10A9_DIV0425.</title>
        <authorList>
            <consortium name="The Broad Institute Genomics Platform"/>
            <consortium name="The Broad Institute Genomic Center for Infectious Diseases"/>
            <person name="Earl A."/>
            <person name="Manson A."/>
            <person name="Schwartman J."/>
            <person name="Gilmore M."/>
            <person name="Abouelleil A."/>
            <person name="Cao P."/>
            <person name="Chapman S."/>
            <person name="Cusick C."/>
            <person name="Shea T."/>
            <person name="Young S."/>
            <person name="Neafsey D."/>
            <person name="Nusbaum C."/>
            <person name="Birren B."/>
        </authorList>
    </citation>
    <scope>NUCLEOTIDE SEQUENCE [LARGE SCALE GENOMIC DNA]</scope>
    <source>
        <strain evidence="2 3">10A9_DIV0425</strain>
    </source>
</reference>
<dbReference type="AlphaFoldDB" id="A0A2C9XPV8"/>
<dbReference type="InterPro" id="IPR007737">
    <property type="entry name" value="Mga_HTH"/>
</dbReference>